<keyword evidence="6" id="KW-0677">Repeat</keyword>
<evidence type="ECO:0000256" key="12">
    <source>
        <dbReference type="PROSITE-ProRule" id="PRU00221"/>
    </source>
</evidence>
<dbReference type="Proteomes" id="UP001527925">
    <property type="component" value="Unassembled WGS sequence"/>
</dbReference>
<evidence type="ECO:0000256" key="9">
    <source>
        <dbReference type="ARBA" id="ARBA00023175"/>
    </source>
</evidence>
<evidence type="ECO:0000256" key="8">
    <source>
        <dbReference type="ARBA" id="ARBA00023069"/>
    </source>
</evidence>
<dbReference type="Gene3D" id="2.130.10.10">
    <property type="entry name" value="YVTN repeat-like/Quinoprotein amine dehydrogenase"/>
    <property type="match status" value="2"/>
</dbReference>
<dbReference type="InterPro" id="IPR001680">
    <property type="entry name" value="WD40_rpt"/>
</dbReference>
<dbReference type="EMBL" id="JADGIZ020000014">
    <property type="protein sequence ID" value="KAL2916816.1"/>
    <property type="molecule type" value="Genomic_DNA"/>
</dbReference>
<comment type="subcellular location">
    <subcellularLocation>
        <location evidence="1">Cytoplasm</location>
        <location evidence="1">Cytoskeleton</location>
        <location evidence="1">Cilium axoneme</location>
    </subcellularLocation>
</comment>
<keyword evidence="9" id="KW-0505">Motor protein</keyword>
<keyword evidence="5" id="KW-0493">Microtubule</keyword>
<dbReference type="SUPFAM" id="SSF50978">
    <property type="entry name" value="WD40 repeat-like"/>
    <property type="match status" value="1"/>
</dbReference>
<sequence>MEIVYVYQRKRKDFGRQPLFSEKPAELSVSVPPDPSYMKNYAERNPCQAEVQCAPEKSEHEVNTESFSFTNRGILHTQGGWPKDVDPNDVEHTIRYRKKIEKDEEYMRAIKALGDSMEHCIKQNNAIDIYEEYFVEAVDSISAEPPAAKSINVYRDPNSIKRAASYLSWYPDDGHKIAVAYSVLDFQAMPANMSLDSYIWDVENPNSPEQTLSPNSPIVCIKYNPKDPHILVGGSYNGLLSFWDTRKGSFPVDTSPIEKSHRDPVYNVAWVQSKSGSEFFSVSTDGQVLWWDIRKLSEPTETMLIDPEKNGTIVGGTVLDFETTMPTKFMIGSENGSVFMCNKKAKNPSEKITHIYPGHHGPVYALQRNPFFLKNFLTVGDWKAQIWSEDVRSPIMSTKYSMHYLTDGCWSPARPSVFFTSKIDGTFDVWDYIFKQNEPTLTVQVCNSPIHCIKAQEHGKILATAARDGSTTIFELSEGLSRLQNNEKSIFSQMLEREAKREKTLESSAREKRIKAAQKRPNSGASRPTGAALEELIKTCEEDFFSYIDDGSGLVKEAAMARIQEFDSKTGGDSATAAPAADGASAAAAEPAAP</sequence>
<feature type="region of interest" description="Disordered" evidence="13">
    <location>
        <begin position="501"/>
        <end position="529"/>
    </location>
</feature>
<evidence type="ECO:0000256" key="10">
    <source>
        <dbReference type="ARBA" id="ARBA00023212"/>
    </source>
</evidence>
<dbReference type="PANTHER" id="PTHR12442">
    <property type="entry name" value="DYNEIN INTERMEDIATE CHAIN"/>
    <property type="match status" value="1"/>
</dbReference>
<evidence type="ECO:0000256" key="7">
    <source>
        <dbReference type="ARBA" id="ARBA00023017"/>
    </source>
</evidence>
<dbReference type="Pfam" id="PF00400">
    <property type="entry name" value="WD40"/>
    <property type="match status" value="1"/>
</dbReference>
<evidence type="ECO:0000256" key="5">
    <source>
        <dbReference type="ARBA" id="ARBA00022701"/>
    </source>
</evidence>
<evidence type="ECO:0000256" key="1">
    <source>
        <dbReference type="ARBA" id="ARBA00004430"/>
    </source>
</evidence>
<feature type="compositionally biased region" description="Basic and acidic residues" evidence="13">
    <location>
        <begin position="501"/>
        <end position="511"/>
    </location>
</feature>
<evidence type="ECO:0000256" key="11">
    <source>
        <dbReference type="ARBA" id="ARBA00023273"/>
    </source>
</evidence>
<name>A0ABR4NBJ8_9FUNG</name>
<feature type="region of interest" description="Disordered" evidence="13">
    <location>
        <begin position="567"/>
        <end position="594"/>
    </location>
</feature>
<dbReference type="PROSITE" id="PS50082">
    <property type="entry name" value="WD_REPEATS_2"/>
    <property type="match status" value="1"/>
</dbReference>
<keyword evidence="10" id="KW-0206">Cytoskeleton</keyword>
<evidence type="ECO:0000256" key="2">
    <source>
        <dbReference type="ARBA" id="ARBA00011059"/>
    </source>
</evidence>
<keyword evidence="11" id="KW-0966">Cell projection</keyword>
<dbReference type="InterPro" id="IPR050687">
    <property type="entry name" value="Dynein_IC"/>
</dbReference>
<keyword evidence="15" id="KW-1185">Reference proteome</keyword>
<dbReference type="InterPro" id="IPR015943">
    <property type="entry name" value="WD40/YVTN_repeat-like_dom_sf"/>
</dbReference>
<keyword evidence="4 12" id="KW-0853">WD repeat</keyword>
<keyword evidence="3" id="KW-0963">Cytoplasm</keyword>
<comment type="similarity">
    <text evidence="2">Belongs to the dynein intermediate chain family.</text>
</comment>
<comment type="caution">
    <text evidence="14">The sequence shown here is derived from an EMBL/GenBank/DDBJ whole genome shotgun (WGS) entry which is preliminary data.</text>
</comment>
<accession>A0ABR4NBJ8</accession>
<evidence type="ECO:0000313" key="14">
    <source>
        <dbReference type="EMBL" id="KAL2916816.1"/>
    </source>
</evidence>
<protein>
    <submittedName>
        <fullName evidence="14">Uncharacterized protein</fullName>
    </submittedName>
</protein>
<feature type="repeat" description="WD" evidence="12">
    <location>
        <begin position="258"/>
        <end position="301"/>
    </location>
</feature>
<dbReference type="InterPro" id="IPR036322">
    <property type="entry name" value="WD40_repeat_dom_sf"/>
</dbReference>
<feature type="compositionally biased region" description="Low complexity" evidence="13">
    <location>
        <begin position="571"/>
        <end position="594"/>
    </location>
</feature>
<keyword evidence="8" id="KW-0969">Cilium</keyword>
<organism evidence="14 15">
    <name type="scientific">Polyrhizophydium stewartii</name>
    <dbReference type="NCBI Taxonomy" id="2732419"/>
    <lineage>
        <taxon>Eukaryota</taxon>
        <taxon>Fungi</taxon>
        <taxon>Fungi incertae sedis</taxon>
        <taxon>Chytridiomycota</taxon>
        <taxon>Chytridiomycota incertae sedis</taxon>
        <taxon>Chytridiomycetes</taxon>
        <taxon>Rhizophydiales</taxon>
        <taxon>Rhizophydiales incertae sedis</taxon>
        <taxon>Polyrhizophydium</taxon>
    </lineage>
</organism>
<proteinExistence type="inferred from homology"/>
<dbReference type="SMART" id="SM00320">
    <property type="entry name" value="WD40"/>
    <property type="match status" value="5"/>
</dbReference>
<evidence type="ECO:0000256" key="13">
    <source>
        <dbReference type="SAM" id="MobiDB-lite"/>
    </source>
</evidence>
<evidence type="ECO:0000313" key="15">
    <source>
        <dbReference type="Proteomes" id="UP001527925"/>
    </source>
</evidence>
<dbReference type="PANTHER" id="PTHR12442:SF7">
    <property type="entry name" value="DYNEIN AXONEMAL INTERMEDIATE CHAIN 2"/>
    <property type="match status" value="1"/>
</dbReference>
<evidence type="ECO:0000256" key="4">
    <source>
        <dbReference type="ARBA" id="ARBA00022574"/>
    </source>
</evidence>
<reference evidence="14 15" key="1">
    <citation type="submission" date="2023-09" db="EMBL/GenBank/DDBJ databases">
        <title>Pangenome analysis of Batrachochytrium dendrobatidis and related Chytrids.</title>
        <authorList>
            <person name="Yacoub M.N."/>
            <person name="Stajich J.E."/>
            <person name="James T.Y."/>
        </authorList>
    </citation>
    <scope>NUCLEOTIDE SEQUENCE [LARGE SCALE GENOMIC DNA]</scope>
    <source>
        <strain evidence="14 15">JEL0888</strain>
    </source>
</reference>
<evidence type="ECO:0000256" key="3">
    <source>
        <dbReference type="ARBA" id="ARBA00022490"/>
    </source>
</evidence>
<gene>
    <name evidence="14" type="ORF">HK105_203595</name>
</gene>
<keyword evidence="7" id="KW-0243">Dynein</keyword>
<evidence type="ECO:0000256" key="6">
    <source>
        <dbReference type="ARBA" id="ARBA00022737"/>
    </source>
</evidence>